<evidence type="ECO:0000313" key="4">
    <source>
        <dbReference type="EMBL" id="PSN60141.1"/>
    </source>
</evidence>
<dbReference type="Pfam" id="PF05199">
    <property type="entry name" value="GMC_oxred_C"/>
    <property type="match status" value="1"/>
</dbReference>
<dbReference type="InterPro" id="IPR036188">
    <property type="entry name" value="FAD/NAD-bd_sf"/>
</dbReference>
<dbReference type="InterPro" id="IPR007867">
    <property type="entry name" value="GMC_OxRtase_C"/>
</dbReference>
<dbReference type="STRING" id="1448308.A0A2T2N3Z6"/>
<dbReference type="Gene3D" id="3.50.50.60">
    <property type="entry name" value="FAD/NAD(P)-binding domain"/>
    <property type="match status" value="1"/>
</dbReference>
<evidence type="ECO:0000313" key="5">
    <source>
        <dbReference type="Proteomes" id="UP000240883"/>
    </source>
</evidence>
<evidence type="ECO:0000256" key="2">
    <source>
        <dbReference type="PIRSR" id="PIRSR000137-2"/>
    </source>
</evidence>
<dbReference type="PROSITE" id="PS00624">
    <property type="entry name" value="GMC_OXRED_2"/>
    <property type="match status" value="1"/>
</dbReference>
<evidence type="ECO:0000259" key="3">
    <source>
        <dbReference type="PROSITE" id="PS00624"/>
    </source>
</evidence>
<dbReference type="SUPFAM" id="SSF51905">
    <property type="entry name" value="FAD/NAD(P)-binding domain"/>
    <property type="match status" value="1"/>
</dbReference>
<protein>
    <submittedName>
        <fullName evidence="4">Alcohol oxidase</fullName>
    </submittedName>
</protein>
<gene>
    <name evidence="4" type="ORF">BS50DRAFT_579319</name>
</gene>
<keyword evidence="2" id="KW-0285">Flavoprotein</keyword>
<sequence>MAIYQSLPDEIQEVDVVIAGGGTAACVIAGRLSEADKKLSILVIEQGPNNLDVPTVVHPALFLTGLLPTSDATLFYQANKEKQLADREVIVPSGGTLGGGSSINMMMYSRAQREDFDSWKVPGWSTDDLLPYMKKLETYVGPGKKSVHGYDGPIVISEGTYRADRSTQDFIDAAALVGYPEIEDLSGLDFNNGVQRALRSIGTDGVRQDTALKYIHPKIQSGNHPNLHILVESQVKRIVFDGNKATGVEYRPKGQPESTLCSVKAKKMVVLSCGALGTPQVMERSGLGNAEILKKAGIEAKVDLPGVGENYQDHHLMTYPYYSNMGESETLDGLISGRVNSTELIEKKAPILGWNGQDVTCKLRPTDSEVAALGPAFQENWDKEFKKYPTKPLMICTLVDFFPADPSLVPVGQYLTASAFTAYPSSRGSIHISGPEIDDKLDFITGYMSDAKDVDILKHVWAYKAQREIFRRMKSYRGEVEGFHPSFATGSSATPTKLDDAPSTYVSNIKYTAEDDEAIKEWVRKNVGTTWHSLGTCAMGPREEGGVVDEHLNVYGVEGLKIADLSIPPKNVAANTMNTAIVVGEKAADIIIKDLRL</sequence>
<dbReference type="PIRSF" id="PIRSF000137">
    <property type="entry name" value="Alcohol_oxidase"/>
    <property type="match status" value="1"/>
</dbReference>
<keyword evidence="5" id="KW-1185">Reference proteome</keyword>
<proteinExistence type="inferred from homology"/>
<dbReference type="Gene3D" id="3.30.560.10">
    <property type="entry name" value="Glucose Oxidase, domain 3"/>
    <property type="match status" value="1"/>
</dbReference>
<dbReference type="GO" id="GO:0050660">
    <property type="term" value="F:flavin adenine dinucleotide binding"/>
    <property type="evidence" value="ECO:0007669"/>
    <property type="project" value="InterPro"/>
</dbReference>
<dbReference type="AlphaFoldDB" id="A0A2T2N3Z6"/>
<dbReference type="GO" id="GO:0016614">
    <property type="term" value="F:oxidoreductase activity, acting on CH-OH group of donors"/>
    <property type="evidence" value="ECO:0007669"/>
    <property type="project" value="InterPro"/>
</dbReference>
<organism evidence="4 5">
    <name type="scientific">Corynespora cassiicola Philippines</name>
    <dbReference type="NCBI Taxonomy" id="1448308"/>
    <lineage>
        <taxon>Eukaryota</taxon>
        <taxon>Fungi</taxon>
        <taxon>Dikarya</taxon>
        <taxon>Ascomycota</taxon>
        <taxon>Pezizomycotina</taxon>
        <taxon>Dothideomycetes</taxon>
        <taxon>Pleosporomycetidae</taxon>
        <taxon>Pleosporales</taxon>
        <taxon>Corynesporascaceae</taxon>
        <taxon>Corynespora</taxon>
    </lineage>
</organism>
<dbReference type="InterPro" id="IPR012132">
    <property type="entry name" value="GMC_OxRdtase"/>
</dbReference>
<feature type="binding site" evidence="2">
    <location>
        <position position="235"/>
    </location>
    <ligand>
        <name>FAD</name>
        <dbReference type="ChEBI" id="CHEBI:57692"/>
    </ligand>
</feature>
<dbReference type="OrthoDB" id="269227at2759"/>
<dbReference type="EMBL" id="KZ678150">
    <property type="protein sequence ID" value="PSN60141.1"/>
    <property type="molecule type" value="Genomic_DNA"/>
</dbReference>
<dbReference type="PANTHER" id="PTHR11552:SF78">
    <property type="entry name" value="GLUCOSE-METHANOL-CHOLINE OXIDOREDUCTASE N-TERMINAL DOMAIN-CONTAINING PROTEIN"/>
    <property type="match status" value="1"/>
</dbReference>
<dbReference type="SUPFAM" id="SSF54373">
    <property type="entry name" value="FAD-linked reductases, C-terminal domain"/>
    <property type="match status" value="1"/>
</dbReference>
<name>A0A2T2N3Z6_CORCC</name>
<dbReference type="InterPro" id="IPR000172">
    <property type="entry name" value="GMC_OxRdtase_N"/>
</dbReference>
<comment type="cofactor">
    <cofactor evidence="2">
        <name>FAD</name>
        <dbReference type="ChEBI" id="CHEBI:57692"/>
    </cofactor>
</comment>
<evidence type="ECO:0000256" key="1">
    <source>
        <dbReference type="ARBA" id="ARBA00010790"/>
    </source>
</evidence>
<dbReference type="Proteomes" id="UP000240883">
    <property type="component" value="Unassembled WGS sequence"/>
</dbReference>
<dbReference type="Pfam" id="PF00732">
    <property type="entry name" value="GMC_oxred_N"/>
    <property type="match status" value="1"/>
</dbReference>
<comment type="similarity">
    <text evidence="1">Belongs to the GMC oxidoreductase family.</text>
</comment>
<accession>A0A2T2N3Z6</accession>
<feature type="binding site" evidence="2">
    <location>
        <begin position="531"/>
        <end position="532"/>
    </location>
    <ligand>
        <name>FAD</name>
        <dbReference type="ChEBI" id="CHEBI:57692"/>
    </ligand>
</feature>
<dbReference type="PANTHER" id="PTHR11552">
    <property type="entry name" value="GLUCOSE-METHANOL-CHOLINE GMC OXIDOREDUCTASE"/>
    <property type="match status" value="1"/>
</dbReference>
<keyword evidence="2" id="KW-0274">FAD</keyword>
<feature type="domain" description="Glucose-methanol-choline oxidoreductase N-terminal" evidence="3">
    <location>
        <begin position="274"/>
        <end position="288"/>
    </location>
</feature>
<reference evidence="4 5" key="1">
    <citation type="journal article" date="2018" name="Front. Microbiol.">
        <title>Genome-Wide Analysis of Corynespora cassiicola Leaf Fall Disease Putative Effectors.</title>
        <authorList>
            <person name="Lopez D."/>
            <person name="Ribeiro S."/>
            <person name="Label P."/>
            <person name="Fumanal B."/>
            <person name="Venisse J.S."/>
            <person name="Kohler A."/>
            <person name="de Oliveira R.R."/>
            <person name="Labutti K."/>
            <person name="Lipzen A."/>
            <person name="Lail K."/>
            <person name="Bauer D."/>
            <person name="Ohm R.A."/>
            <person name="Barry K.W."/>
            <person name="Spatafora J."/>
            <person name="Grigoriev I.V."/>
            <person name="Martin F.M."/>
            <person name="Pujade-Renaud V."/>
        </authorList>
    </citation>
    <scope>NUCLEOTIDE SEQUENCE [LARGE SCALE GENOMIC DNA]</scope>
    <source>
        <strain evidence="4 5">Philippines</strain>
    </source>
</reference>